<evidence type="ECO:0000256" key="2">
    <source>
        <dbReference type="ARBA" id="ARBA00007200"/>
    </source>
</evidence>
<evidence type="ECO:0000256" key="6">
    <source>
        <dbReference type="SAM" id="Phobius"/>
    </source>
</evidence>
<dbReference type="InterPro" id="IPR003915">
    <property type="entry name" value="PKD_2"/>
</dbReference>
<feature type="transmembrane region" description="Helical" evidence="6">
    <location>
        <begin position="105"/>
        <end position="125"/>
    </location>
</feature>
<gene>
    <name evidence="9" type="primary">LOC106806271</name>
</gene>
<name>A0ABM1DUL3_PRICU</name>
<feature type="transmembrane region" description="Helical" evidence="6">
    <location>
        <begin position="145"/>
        <end position="167"/>
    </location>
</feature>
<feature type="domain" description="Polycystin cation channel PKD1/PKD2" evidence="7">
    <location>
        <begin position="255"/>
        <end position="299"/>
    </location>
</feature>
<dbReference type="PRINTS" id="PR01433">
    <property type="entry name" value="POLYCYSTIN2"/>
</dbReference>
<feature type="transmembrane region" description="Helical" evidence="6">
    <location>
        <begin position="12"/>
        <end position="33"/>
    </location>
</feature>
<reference evidence="9" key="1">
    <citation type="submission" date="2025-08" db="UniProtKB">
        <authorList>
            <consortium name="RefSeq"/>
        </authorList>
    </citation>
    <scope>IDENTIFICATION</scope>
</reference>
<dbReference type="PANTHER" id="PTHR10877:SF150">
    <property type="entry name" value="REJ DOMAIN-CONTAINING PROTEIN"/>
    <property type="match status" value="1"/>
</dbReference>
<organism evidence="8 9">
    <name type="scientific">Priapulus caudatus</name>
    <name type="common">Priapulid worm</name>
    <dbReference type="NCBI Taxonomy" id="37621"/>
    <lineage>
        <taxon>Eukaryota</taxon>
        <taxon>Metazoa</taxon>
        <taxon>Ecdysozoa</taxon>
        <taxon>Scalidophora</taxon>
        <taxon>Priapulida</taxon>
        <taxon>Priapulimorpha</taxon>
        <taxon>Priapulimorphida</taxon>
        <taxon>Priapulidae</taxon>
        <taxon>Priapulus</taxon>
    </lineage>
</organism>
<evidence type="ECO:0000256" key="4">
    <source>
        <dbReference type="ARBA" id="ARBA00022989"/>
    </source>
</evidence>
<proteinExistence type="inferred from homology"/>
<keyword evidence="3 6" id="KW-0812">Transmembrane</keyword>
<evidence type="ECO:0000313" key="9">
    <source>
        <dbReference type="RefSeq" id="XP_014663634.1"/>
    </source>
</evidence>
<dbReference type="InterPro" id="IPR013122">
    <property type="entry name" value="PKD1_2_channel"/>
</dbReference>
<dbReference type="PANTHER" id="PTHR10877">
    <property type="entry name" value="POLYCYSTIN FAMILY MEMBER"/>
    <property type="match status" value="1"/>
</dbReference>
<evidence type="ECO:0000256" key="1">
    <source>
        <dbReference type="ARBA" id="ARBA00004141"/>
    </source>
</evidence>
<feature type="domain" description="Polycystin cation channel PKD1/PKD2" evidence="7">
    <location>
        <begin position="16"/>
        <end position="197"/>
    </location>
</feature>
<evidence type="ECO:0000313" key="8">
    <source>
        <dbReference type="Proteomes" id="UP000695022"/>
    </source>
</evidence>
<keyword evidence="4 6" id="KW-1133">Transmembrane helix</keyword>
<accession>A0ABM1DUL3</accession>
<protein>
    <submittedName>
        <fullName evidence="9">Uncharacterized protein LOC106806271</fullName>
    </submittedName>
</protein>
<keyword evidence="5 6" id="KW-0472">Membrane</keyword>
<evidence type="ECO:0000259" key="7">
    <source>
        <dbReference type="Pfam" id="PF08016"/>
    </source>
</evidence>
<dbReference type="Proteomes" id="UP000695022">
    <property type="component" value="Unplaced"/>
</dbReference>
<evidence type="ECO:0000256" key="5">
    <source>
        <dbReference type="ARBA" id="ARBA00023136"/>
    </source>
</evidence>
<dbReference type="Pfam" id="PF08016">
    <property type="entry name" value="PKD_channel"/>
    <property type="match status" value="2"/>
</dbReference>
<evidence type="ECO:0000256" key="3">
    <source>
        <dbReference type="ARBA" id="ARBA00022692"/>
    </source>
</evidence>
<comment type="similarity">
    <text evidence="2">Belongs to the polycystin family.</text>
</comment>
<dbReference type="RefSeq" id="XP_014663634.1">
    <property type="nucleotide sequence ID" value="XM_014808148.1"/>
</dbReference>
<comment type="subcellular location">
    <subcellularLocation>
        <location evidence="1">Membrane</location>
        <topology evidence="1">Multi-pass membrane protein</topology>
    </subcellularLocation>
</comment>
<keyword evidence="8" id="KW-1185">Reference proteome</keyword>
<feature type="transmembrane region" description="Helical" evidence="6">
    <location>
        <begin position="273"/>
        <end position="299"/>
    </location>
</feature>
<sequence>MPHVDVLRVDPYVGPMAIVIIIAEVTTVIFLLYFTVKTLKTLCKFRRDFFRDVWNIVDISVVLLVFTSVIIYGYRAVFGSLALSQFREDHYQFVNFMNMVSYTEMYITIISIVLFIATIKLLRLLSFNKRIASFSRTLQYLKKPLGNFMLVFLLCYVPFSILAHLVFGRAVAQFATWRQSVISLFLIAGTLGEFTFSRASRLFYMILSSRSRRILGLSHSEEVVREALYNTVCVRPALHIIRCACPLSRTTSRHVIDLEFDDLYNTNRLLGPVFYFIFSLIVNVLLVNIILAIVIEAFAHTREEMRREQNEYEIMQFMMMRMKAVMGLTVPDSKGDPRHMYVEAVDPVDEKCDEMTEKVDVMIERLMEFMKATQKEDLDTYKEINLDAPVELKRKRIIIAN</sequence>
<dbReference type="Gene3D" id="1.10.287.70">
    <property type="match status" value="1"/>
</dbReference>
<feature type="transmembrane region" description="Helical" evidence="6">
    <location>
        <begin position="53"/>
        <end position="74"/>
    </location>
</feature>
<dbReference type="InterPro" id="IPR051223">
    <property type="entry name" value="Polycystin"/>
</dbReference>
<dbReference type="GeneID" id="106806271"/>